<feature type="repeat" description="ANK" evidence="1">
    <location>
        <begin position="183"/>
        <end position="215"/>
    </location>
</feature>
<dbReference type="Pfam" id="PF00023">
    <property type="entry name" value="Ank"/>
    <property type="match status" value="2"/>
</dbReference>
<dbReference type="SUPFAM" id="SSF48403">
    <property type="entry name" value="Ankyrin repeat"/>
    <property type="match status" value="1"/>
</dbReference>
<accession>A0A8R1IS26</accession>
<dbReference type="InterPro" id="IPR036770">
    <property type="entry name" value="Ankyrin_rpt-contain_sf"/>
</dbReference>
<keyword evidence="3" id="KW-1185">Reference proteome</keyword>
<feature type="repeat" description="ANK" evidence="1">
    <location>
        <begin position="35"/>
        <end position="67"/>
    </location>
</feature>
<dbReference type="Pfam" id="PF12796">
    <property type="entry name" value="Ank_2"/>
    <property type="match status" value="2"/>
</dbReference>
<feature type="repeat" description="ANK" evidence="1">
    <location>
        <begin position="135"/>
        <end position="167"/>
    </location>
</feature>
<dbReference type="PANTHER" id="PTHR24116:SF0">
    <property type="entry name" value="KINASE D-INTERACTING SUBSTRATE OF 220 KDA"/>
    <property type="match status" value="1"/>
</dbReference>
<reference evidence="3" key="1">
    <citation type="submission" date="2010-08" db="EMBL/GenBank/DDBJ databases">
        <authorList>
            <consortium name="Caenorhabditis japonica Sequencing Consortium"/>
            <person name="Wilson R.K."/>
        </authorList>
    </citation>
    <scope>NUCLEOTIDE SEQUENCE [LARGE SCALE GENOMIC DNA]</scope>
    <source>
        <strain evidence="3">DF5081</strain>
    </source>
</reference>
<keyword evidence="1" id="KW-0040">ANK repeat</keyword>
<dbReference type="PRINTS" id="PR01415">
    <property type="entry name" value="ANKYRIN"/>
</dbReference>
<dbReference type="GO" id="GO:0030165">
    <property type="term" value="F:PDZ domain binding"/>
    <property type="evidence" value="ECO:0007669"/>
    <property type="project" value="TreeGrafter"/>
</dbReference>
<dbReference type="PROSITE" id="PS50088">
    <property type="entry name" value="ANK_REPEAT"/>
    <property type="match status" value="6"/>
</dbReference>
<feature type="repeat" description="ANK" evidence="1">
    <location>
        <begin position="102"/>
        <end position="134"/>
    </location>
</feature>
<dbReference type="GO" id="GO:0019887">
    <property type="term" value="F:protein kinase regulator activity"/>
    <property type="evidence" value="ECO:0007669"/>
    <property type="project" value="TreeGrafter"/>
</dbReference>
<dbReference type="InterPro" id="IPR052771">
    <property type="entry name" value="Neurotrophin_sig_adaptor"/>
</dbReference>
<protein>
    <submittedName>
        <fullName evidence="2">ANK_REP_REGION domain-containing protein</fullName>
    </submittedName>
</protein>
<organism evidence="2 3">
    <name type="scientific">Caenorhabditis japonica</name>
    <dbReference type="NCBI Taxonomy" id="281687"/>
    <lineage>
        <taxon>Eukaryota</taxon>
        <taxon>Metazoa</taxon>
        <taxon>Ecdysozoa</taxon>
        <taxon>Nematoda</taxon>
        <taxon>Chromadorea</taxon>
        <taxon>Rhabditida</taxon>
        <taxon>Rhabditina</taxon>
        <taxon>Rhabditomorpha</taxon>
        <taxon>Rhabditoidea</taxon>
        <taxon>Rhabditidae</taxon>
        <taxon>Peloderinae</taxon>
        <taxon>Caenorhabditis</taxon>
    </lineage>
</organism>
<dbReference type="PROSITE" id="PS50297">
    <property type="entry name" value="ANK_REP_REGION"/>
    <property type="match status" value="5"/>
</dbReference>
<evidence type="ECO:0000313" key="3">
    <source>
        <dbReference type="Proteomes" id="UP000005237"/>
    </source>
</evidence>
<evidence type="ECO:0000313" key="2">
    <source>
        <dbReference type="EnsemblMetazoa" id="CJA36981a.1"/>
    </source>
</evidence>
<dbReference type="SMART" id="SM00248">
    <property type="entry name" value="ANK"/>
    <property type="match status" value="7"/>
</dbReference>
<dbReference type="Gene3D" id="1.25.40.20">
    <property type="entry name" value="Ankyrin repeat-containing domain"/>
    <property type="match status" value="3"/>
</dbReference>
<name>A0A8R1IS26_CAEJA</name>
<sequence length="248" mass="26708">NGESLLIVAVRAGSTSVVKQLAQLDPESIDETDNEGWSSLLNAAHAGHVDIVRLLIENGAAVDQPDLMGWSPLMWAVYKNHYDVVDLLLSNKAHVNLIDEEDGLTPLIVASGRGFVQIVERLIEADCQVNACDKFGSTALIWAARKGHLPVVQLLLNSGAEVDAVGMVCFQNGVAPNLFMFQYSSTALMLATRGNYLQVVDLLLTREPNVNVADQNGLTALGMAARDGYADICESLINSGAFVNQCDR</sequence>
<dbReference type="PANTHER" id="PTHR24116">
    <property type="entry name" value="KINASE D-INTERACTING SUBSTRATE OF 220 KDA"/>
    <property type="match status" value="1"/>
</dbReference>
<reference evidence="2" key="2">
    <citation type="submission" date="2022-06" db="UniProtKB">
        <authorList>
            <consortium name="EnsemblMetazoa"/>
        </authorList>
    </citation>
    <scope>IDENTIFICATION</scope>
    <source>
        <strain evidence="2">DF5081</strain>
    </source>
</reference>
<feature type="repeat" description="ANK" evidence="1">
    <location>
        <begin position="216"/>
        <end position="248"/>
    </location>
</feature>
<evidence type="ECO:0000256" key="1">
    <source>
        <dbReference type="PROSITE-ProRule" id="PRU00023"/>
    </source>
</evidence>
<dbReference type="Proteomes" id="UP000005237">
    <property type="component" value="Unassembled WGS sequence"/>
</dbReference>
<dbReference type="InterPro" id="IPR002110">
    <property type="entry name" value="Ankyrin_rpt"/>
</dbReference>
<dbReference type="EnsemblMetazoa" id="CJA36981a.1">
    <property type="protein sequence ID" value="CJA36981a.1"/>
    <property type="gene ID" value="WBGene00212828"/>
</dbReference>
<proteinExistence type="predicted"/>
<dbReference type="AlphaFoldDB" id="A0A8R1IS26"/>
<feature type="repeat" description="ANK" evidence="1">
    <location>
        <begin position="68"/>
        <end position="100"/>
    </location>
</feature>